<dbReference type="PANTHER" id="PTHR46268:SF6">
    <property type="entry name" value="UNIVERSAL STRESS PROTEIN UP12"/>
    <property type="match status" value="1"/>
</dbReference>
<dbReference type="CDD" id="cd00293">
    <property type="entry name" value="USP-like"/>
    <property type="match status" value="1"/>
</dbReference>
<gene>
    <name evidence="3" type="primary">uspA-4</name>
    <name evidence="3" type="ORF">RCIX841</name>
</gene>
<dbReference type="PRINTS" id="PR01438">
    <property type="entry name" value="UNVRSLSTRESS"/>
</dbReference>
<dbReference type="Proteomes" id="UP000000663">
    <property type="component" value="Chromosome"/>
</dbReference>
<dbReference type="GeneID" id="5144778"/>
<dbReference type="InterPro" id="IPR006015">
    <property type="entry name" value="Universal_stress_UspA"/>
</dbReference>
<keyword evidence="4" id="KW-1185">Reference proteome</keyword>
<reference evidence="3 4" key="1">
    <citation type="journal article" date="2006" name="Science">
        <title>Genome of rice cluster I archaea -- the key methane producers in the rice rhizosphere.</title>
        <authorList>
            <person name="Erkel C."/>
            <person name="Kube M."/>
            <person name="Reinhardt R."/>
            <person name="Liesack W."/>
        </authorList>
    </citation>
    <scope>NUCLEOTIDE SEQUENCE [LARGE SCALE GENOMIC DNA]</scope>
    <source>
        <strain evidence="4">DSM 22066 / NBRC 105507 / MRE50</strain>
    </source>
</reference>
<comment type="similarity">
    <text evidence="1">Belongs to the universal stress protein A family.</text>
</comment>
<dbReference type="InterPro" id="IPR014729">
    <property type="entry name" value="Rossmann-like_a/b/a_fold"/>
</dbReference>
<evidence type="ECO:0000259" key="2">
    <source>
        <dbReference type="Pfam" id="PF00582"/>
    </source>
</evidence>
<feature type="domain" description="UspA" evidence="2">
    <location>
        <begin position="1"/>
        <end position="142"/>
    </location>
</feature>
<evidence type="ECO:0000256" key="1">
    <source>
        <dbReference type="ARBA" id="ARBA00008791"/>
    </source>
</evidence>
<dbReference type="SUPFAM" id="SSF52402">
    <property type="entry name" value="Adenine nucleotide alpha hydrolases-like"/>
    <property type="match status" value="1"/>
</dbReference>
<sequence>MYKKILVPVDDSEQSFGAVKTAGLIGSTTGASLTLLHVRKPVPEVITDMVTRDKLFELPEKEKEKALFQRCREALEEYGVKADARTVVSENVAEAIIDEASAGNYDAIVMGHRGRRHLKQLLMGSVAHGVLVESRCTTIMVHQPDRQGSRQ</sequence>
<dbReference type="KEGG" id="rci:RCIX841"/>
<organism evidence="3 4">
    <name type="scientific">Methanocella arvoryzae (strain DSM 22066 / NBRC 105507 / MRE50)</name>
    <dbReference type="NCBI Taxonomy" id="351160"/>
    <lineage>
        <taxon>Archaea</taxon>
        <taxon>Methanobacteriati</taxon>
        <taxon>Methanobacteriota</taxon>
        <taxon>Stenosarchaea group</taxon>
        <taxon>Methanomicrobia</taxon>
        <taxon>Methanocellales</taxon>
        <taxon>Methanocellaceae</taxon>
        <taxon>Methanocella</taxon>
    </lineage>
</organism>
<accession>Q0W5Y8</accession>
<dbReference type="RefSeq" id="WP_012036311.1">
    <property type="nucleotide sequence ID" value="NC_009464.1"/>
</dbReference>
<dbReference type="PANTHER" id="PTHR46268">
    <property type="entry name" value="STRESS RESPONSE PROTEIN NHAX"/>
    <property type="match status" value="1"/>
</dbReference>
<dbReference type="AlphaFoldDB" id="Q0W5Y8"/>
<evidence type="ECO:0000313" key="3">
    <source>
        <dbReference type="EMBL" id="CAJ36205.1"/>
    </source>
</evidence>
<dbReference type="EMBL" id="AM114193">
    <property type="protein sequence ID" value="CAJ36205.1"/>
    <property type="molecule type" value="Genomic_DNA"/>
</dbReference>
<name>Q0W5Y8_METAR</name>
<dbReference type="InterPro" id="IPR006016">
    <property type="entry name" value="UspA"/>
</dbReference>
<dbReference type="eggNOG" id="arCOG02053">
    <property type="taxonomic scope" value="Archaea"/>
</dbReference>
<dbReference type="STRING" id="351160.RCIX841"/>
<protein>
    <submittedName>
        <fullName evidence="3">Universal stress protein A</fullName>
    </submittedName>
</protein>
<proteinExistence type="inferred from homology"/>
<evidence type="ECO:0000313" key="4">
    <source>
        <dbReference type="Proteomes" id="UP000000663"/>
    </source>
</evidence>
<dbReference type="Gene3D" id="3.40.50.620">
    <property type="entry name" value="HUPs"/>
    <property type="match status" value="1"/>
</dbReference>
<dbReference type="OrthoDB" id="105697at2157"/>
<dbReference type="Pfam" id="PF00582">
    <property type="entry name" value="Usp"/>
    <property type="match status" value="1"/>
</dbReference>